<evidence type="ECO:0000313" key="3">
    <source>
        <dbReference type="EnsemblMetazoa" id="CJA07344.1"/>
    </source>
</evidence>
<sequence length="515" mass="59080">MKVFALGLDENQKADRAAEDVKESKIPIESVAASVPHQSPAIFLAKPPKRPFHGFTCGILSWFIGACCLVLLCLAISEVAYHRQRDQAFLRLKWAELRQRMLGYELLSQQQELDRLALEKQKQVEALPLRRSDDPIKPKIVDIIQPQDDAVNNNKVSSSVSSSSEESGVKPVFSQYASEQNEKFGFLQALIDKIRKHAQSMGLNGDMQVHVVEVNPLFTGNKGDSSNEENASMEKSLADGFGEYAMPRQTFEPVNDAYENNDRITFDRHGMRRPFGPFNRNEVSFYDDLPYDDTPFNQQPFNQWNAPPPFQQQPSTWWGPRQPQQQQQQQPFEVQTNVWNDQNGQNRPFFNGLPPVPVVQFQQQQQQQQQQQPQMPMQMQMQQPAQQPWYQPYNDNNNNNNNQNVQNVQTHQNNDWPFQPNPAASQWNEQAVKQNNDFNAHMDVISDDTANTSNQQERVKAWVQPAEEQENVISPDPTLETINDGKFLPIRSDDTPIDSDDSHLFQVDDPSSFKR</sequence>
<name>A0A8R1HPC0_CAEJA</name>
<feature type="compositionally biased region" description="Low complexity" evidence="1">
    <location>
        <begin position="322"/>
        <end position="331"/>
    </location>
</feature>
<feature type="region of interest" description="Disordered" evidence="1">
    <location>
        <begin position="309"/>
        <end position="332"/>
    </location>
</feature>
<keyword evidence="4" id="KW-1185">Reference proteome</keyword>
<dbReference type="EnsemblMetazoa" id="CJA07344.1">
    <property type="protein sequence ID" value="CJA07344.1"/>
    <property type="gene ID" value="WBGene00126548"/>
</dbReference>
<keyword evidence="2" id="KW-1133">Transmembrane helix</keyword>
<feature type="region of interest" description="Disordered" evidence="1">
    <location>
        <begin position="464"/>
        <end position="515"/>
    </location>
</feature>
<feature type="transmembrane region" description="Helical" evidence="2">
    <location>
        <begin position="59"/>
        <end position="81"/>
    </location>
</feature>
<evidence type="ECO:0000313" key="4">
    <source>
        <dbReference type="Proteomes" id="UP000005237"/>
    </source>
</evidence>
<evidence type="ECO:0000256" key="2">
    <source>
        <dbReference type="SAM" id="Phobius"/>
    </source>
</evidence>
<proteinExistence type="predicted"/>
<reference evidence="4" key="1">
    <citation type="submission" date="2010-08" db="EMBL/GenBank/DDBJ databases">
        <authorList>
            <consortium name="Caenorhabditis japonica Sequencing Consortium"/>
            <person name="Wilson R.K."/>
        </authorList>
    </citation>
    <scope>NUCLEOTIDE SEQUENCE [LARGE SCALE GENOMIC DNA]</scope>
    <source>
        <strain evidence="4">DF5081</strain>
    </source>
</reference>
<keyword evidence="2" id="KW-0472">Membrane</keyword>
<dbReference type="Proteomes" id="UP000005237">
    <property type="component" value="Unassembled WGS sequence"/>
</dbReference>
<accession>A0A8R1HPC0</accession>
<reference evidence="3" key="2">
    <citation type="submission" date="2022-06" db="UniProtKB">
        <authorList>
            <consortium name="EnsemblMetazoa"/>
        </authorList>
    </citation>
    <scope>IDENTIFICATION</scope>
    <source>
        <strain evidence="3">DF5081</strain>
    </source>
</reference>
<protein>
    <submittedName>
        <fullName evidence="3">Uncharacterized protein</fullName>
    </submittedName>
</protein>
<keyword evidence="2" id="KW-0812">Transmembrane</keyword>
<feature type="region of interest" description="Disordered" evidence="1">
    <location>
        <begin position="360"/>
        <end position="406"/>
    </location>
</feature>
<evidence type="ECO:0000256" key="1">
    <source>
        <dbReference type="SAM" id="MobiDB-lite"/>
    </source>
</evidence>
<dbReference type="AlphaFoldDB" id="A0A8R1HPC0"/>
<dbReference type="OMA" id="QNDDWMI"/>
<organism evidence="3 4">
    <name type="scientific">Caenorhabditis japonica</name>
    <dbReference type="NCBI Taxonomy" id="281687"/>
    <lineage>
        <taxon>Eukaryota</taxon>
        <taxon>Metazoa</taxon>
        <taxon>Ecdysozoa</taxon>
        <taxon>Nematoda</taxon>
        <taxon>Chromadorea</taxon>
        <taxon>Rhabditida</taxon>
        <taxon>Rhabditina</taxon>
        <taxon>Rhabditomorpha</taxon>
        <taxon>Rhabditoidea</taxon>
        <taxon>Rhabditidae</taxon>
        <taxon>Peloderinae</taxon>
        <taxon>Caenorhabditis</taxon>
    </lineage>
</organism>